<evidence type="ECO:0000313" key="4">
    <source>
        <dbReference type="Proteomes" id="UP000319732"/>
    </source>
</evidence>
<organism evidence="3 4">
    <name type="scientific">Exilibacterium tricleocarpae</name>
    <dbReference type="NCBI Taxonomy" id="2591008"/>
    <lineage>
        <taxon>Bacteria</taxon>
        <taxon>Pseudomonadati</taxon>
        <taxon>Pseudomonadota</taxon>
        <taxon>Gammaproteobacteria</taxon>
        <taxon>Cellvibrionales</taxon>
        <taxon>Cellvibrionaceae</taxon>
        <taxon>Exilibacterium</taxon>
    </lineage>
</organism>
<name>A0A545SN48_9GAMM</name>
<protein>
    <submittedName>
        <fullName evidence="3">Uncharacterized protein</fullName>
    </submittedName>
</protein>
<dbReference type="Proteomes" id="UP000319732">
    <property type="component" value="Unassembled WGS sequence"/>
</dbReference>
<proteinExistence type="predicted"/>
<evidence type="ECO:0000256" key="1">
    <source>
        <dbReference type="SAM" id="MobiDB-lite"/>
    </source>
</evidence>
<evidence type="ECO:0000256" key="2">
    <source>
        <dbReference type="SAM" id="Phobius"/>
    </source>
</evidence>
<accession>A0A545SN48</accession>
<gene>
    <name evidence="3" type="ORF">FKG94_27205</name>
</gene>
<feature type="transmembrane region" description="Helical" evidence="2">
    <location>
        <begin position="12"/>
        <end position="29"/>
    </location>
</feature>
<dbReference type="EMBL" id="VHSG01000042">
    <property type="protein sequence ID" value="TQV66286.1"/>
    <property type="molecule type" value="Genomic_DNA"/>
</dbReference>
<comment type="caution">
    <text evidence="3">The sequence shown here is derived from an EMBL/GenBank/DDBJ whole genome shotgun (WGS) entry which is preliminary data.</text>
</comment>
<evidence type="ECO:0000313" key="3">
    <source>
        <dbReference type="EMBL" id="TQV66286.1"/>
    </source>
</evidence>
<sequence length="162" mass="15894">MAANPRPSGLWLALVLAGIAALTVVLLVGRVDRGDRHPGAAPASATATGIVASQPPATEAGSPGAAQPPAPDAGVSTPATAGAVMPAPPAATGDHAPVDHAPVKKISDILTHSHAGLVAEPVAGGGEKVNLRGRFGGAPVARRQPDGGLVIEHYKPAAPPEE</sequence>
<feature type="region of interest" description="Disordered" evidence="1">
    <location>
        <begin position="54"/>
        <end position="100"/>
    </location>
</feature>
<reference evidence="3 4" key="1">
    <citation type="submission" date="2019-06" db="EMBL/GenBank/DDBJ databases">
        <title>Whole genome sequence for Cellvibrionaceae sp. R142.</title>
        <authorList>
            <person name="Wang G."/>
        </authorList>
    </citation>
    <scope>NUCLEOTIDE SEQUENCE [LARGE SCALE GENOMIC DNA]</scope>
    <source>
        <strain evidence="3 4">R142</strain>
    </source>
</reference>
<keyword evidence="2" id="KW-1133">Transmembrane helix</keyword>
<dbReference type="RefSeq" id="WP_142930111.1">
    <property type="nucleotide sequence ID" value="NZ_ML660117.1"/>
</dbReference>
<keyword evidence="2" id="KW-0812">Transmembrane</keyword>
<keyword evidence="2" id="KW-0472">Membrane</keyword>
<keyword evidence="4" id="KW-1185">Reference proteome</keyword>
<dbReference type="AlphaFoldDB" id="A0A545SN48"/>